<gene>
    <name evidence="2" type="ORF">SAMN05216564_1026</name>
</gene>
<evidence type="ECO:0000313" key="2">
    <source>
        <dbReference type="EMBL" id="SDX89098.1"/>
    </source>
</evidence>
<dbReference type="Proteomes" id="UP000199079">
    <property type="component" value="Unassembled WGS sequence"/>
</dbReference>
<dbReference type="OrthoDB" id="330759at2157"/>
<feature type="transmembrane region" description="Helical" evidence="1">
    <location>
        <begin position="69"/>
        <end position="88"/>
    </location>
</feature>
<dbReference type="EMBL" id="FNPC01000002">
    <property type="protein sequence ID" value="SDX89098.1"/>
    <property type="molecule type" value="Genomic_DNA"/>
</dbReference>
<dbReference type="AlphaFoldDB" id="A0A1H3FFC8"/>
<sequence length="127" mass="12974">MDPVGARLDLESLDRLHRLGIGLAAVTGVIHLLLGLGAPTTPLGAASILAGIGYAVAIGLVLVGYRRRLVAAIGIGYVGSQVVLWYVINRPSSLAAVSPAAMVDKPVQLLLIAVCVAIVRRSGSAGE</sequence>
<feature type="transmembrane region" description="Helical" evidence="1">
    <location>
        <begin position="43"/>
        <end position="62"/>
    </location>
</feature>
<keyword evidence="3" id="KW-1185">Reference proteome</keyword>
<keyword evidence="1" id="KW-0812">Transmembrane</keyword>
<evidence type="ECO:0000256" key="1">
    <source>
        <dbReference type="SAM" id="Phobius"/>
    </source>
</evidence>
<dbReference type="RefSeq" id="WP_092730783.1">
    <property type="nucleotide sequence ID" value="NZ_FNPC01000002.1"/>
</dbReference>
<feature type="transmembrane region" description="Helical" evidence="1">
    <location>
        <begin position="16"/>
        <end position="37"/>
    </location>
</feature>
<keyword evidence="1" id="KW-1133">Transmembrane helix</keyword>
<name>A0A1H3FFC8_9EURY</name>
<protein>
    <submittedName>
        <fullName evidence="2">Uncharacterized protein</fullName>
    </submittedName>
</protein>
<proteinExistence type="predicted"/>
<reference evidence="3" key="1">
    <citation type="submission" date="2016-10" db="EMBL/GenBank/DDBJ databases">
        <authorList>
            <person name="Varghese N."/>
            <person name="Submissions S."/>
        </authorList>
    </citation>
    <scope>NUCLEOTIDE SEQUENCE [LARGE SCALE GENOMIC DNA]</scope>
    <source>
        <strain evidence="3">DC30,IBRC 10041,KCTC 4046</strain>
    </source>
</reference>
<keyword evidence="1" id="KW-0472">Membrane</keyword>
<accession>A0A1H3FFC8</accession>
<organism evidence="2 3">
    <name type="scientific">Halopenitus persicus</name>
    <dbReference type="NCBI Taxonomy" id="1048396"/>
    <lineage>
        <taxon>Archaea</taxon>
        <taxon>Methanobacteriati</taxon>
        <taxon>Methanobacteriota</taxon>
        <taxon>Stenosarchaea group</taxon>
        <taxon>Halobacteria</taxon>
        <taxon>Halobacteriales</taxon>
        <taxon>Haloferacaceae</taxon>
        <taxon>Halopenitus</taxon>
    </lineage>
</organism>
<evidence type="ECO:0000313" key="3">
    <source>
        <dbReference type="Proteomes" id="UP000199079"/>
    </source>
</evidence>